<feature type="compositionally biased region" description="Low complexity" evidence="2">
    <location>
        <begin position="432"/>
        <end position="446"/>
    </location>
</feature>
<dbReference type="InterPro" id="IPR013325">
    <property type="entry name" value="RNA_pol_sigma_r2"/>
</dbReference>
<feature type="domain" description="SCP" evidence="4">
    <location>
        <begin position="531"/>
        <end position="642"/>
    </location>
</feature>
<keyword evidence="7" id="KW-1185">Reference proteome</keyword>
<organism evidence="6 7">
    <name type="scientific">Streptomyces prasinopilosus</name>
    <dbReference type="NCBI Taxonomy" id="67344"/>
    <lineage>
        <taxon>Bacteria</taxon>
        <taxon>Bacillati</taxon>
        <taxon>Actinomycetota</taxon>
        <taxon>Actinomycetes</taxon>
        <taxon>Kitasatosporales</taxon>
        <taxon>Streptomycetaceae</taxon>
        <taxon>Streptomyces</taxon>
    </lineage>
</organism>
<feature type="transmembrane region" description="Helical" evidence="3">
    <location>
        <begin position="401"/>
        <end position="421"/>
    </location>
</feature>
<evidence type="ECO:0000259" key="4">
    <source>
        <dbReference type="Pfam" id="PF00188"/>
    </source>
</evidence>
<accession>A0A1G6PHG8</accession>
<feature type="region of interest" description="Disordered" evidence="2">
    <location>
        <begin position="282"/>
        <end position="397"/>
    </location>
</feature>
<reference evidence="7" key="1">
    <citation type="submission" date="2016-10" db="EMBL/GenBank/DDBJ databases">
        <authorList>
            <person name="Varghese N."/>
            <person name="Submissions S."/>
        </authorList>
    </citation>
    <scope>NUCLEOTIDE SEQUENCE [LARGE SCALE GENOMIC DNA]</scope>
    <source>
        <strain evidence="7">CGMCC 4.3504</strain>
    </source>
</reference>
<keyword evidence="3" id="KW-0472">Membrane</keyword>
<dbReference type="CDD" id="cd05379">
    <property type="entry name" value="CAP_bacterial"/>
    <property type="match status" value="1"/>
</dbReference>
<dbReference type="STRING" id="67344.SAMN05216505_103599"/>
<dbReference type="AlphaFoldDB" id="A0A1G6PHG8"/>
<dbReference type="PANTHER" id="PTHR31157:SF1">
    <property type="entry name" value="SCP DOMAIN-CONTAINING PROTEIN"/>
    <property type="match status" value="1"/>
</dbReference>
<dbReference type="InterPro" id="IPR035940">
    <property type="entry name" value="CAP_sf"/>
</dbReference>
<evidence type="ECO:0000256" key="1">
    <source>
        <dbReference type="RuleBase" id="RU000716"/>
    </source>
</evidence>
<sequence length="645" mass="66844">MAASSEPGRETVEAARRGDMRAQDELVAGYLPLVYNIVGRALNGHPDVEDVVQETMLRALGSLNTLMDPGSFRSWLVAITMNQIRHHWRAESQGRAAPVGSGLHDAYDVADPGADFVDLTILRLGLEGQRREAAEATRWLDPDDQALLSLWWLEAAGELTRAEVAAALELSPQHTAVRVQRMKAQLETARLVVRAMSAQPRCVLLDEMTMAWDGVPSSLWRKRIARHARDCTVCSGLQSGLVPAEGLLVGLGLVPVAAGLLTALAALGEGTAEAAPMSFAGHATAEPGDTATTPYGDTATTPYGDTAGEPYGDKSADLYGDRGAGPYGDAPRDPYGDAPTDPYGDPGGPVSAGSPDGTLGTVEVGRRRTDRGAGGRADGRTKGPAGSRAQNRARRRRSRNIAAVAVALLVTGGAISGWALLTPDGEADKVRAASTGAPEEAASEPSSPDPSVPSSPSGSPSASSSPSASASPDASRKPKPSATPSADASRTKAEAQAPARPEKTATRPQAAPTTASAPAAAPGGGNADRVLALTNTERAAAGCSPVTLDSRLNKAAQLHSEDMSANGYFSHTGQNGSSFVDRITAQGYPSPGAENIARGQSSAASVMEAWMNSEGHRANILNCSLKTMGVGVVTGDWTWTQVFGR</sequence>
<dbReference type="PROSITE" id="PS01063">
    <property type="entry name" value="SIGMA70_ECF"/>
    <property type="match status" value="1"/>
</dbReference>
<dbReference type="SUPFAM" id="SSF88946">
    <property type="entry name" value="Sigma2 domain of RNA polymerase sigma factors"/>
    <property type="match status" value="1"/>
</dbReference>
<dbReference type="Pfam" id="PF00188">
    <property type="entry name" value="CAP"/>
    <property type="match status" value="1"/>
</dbReference>
<keyword evidence="1" id="KW-0804">Transcription</keyword>
<evidence type="ECO:0000256" key="3">
    <source>
        <dbReference type="SAM" id="Phobius"/>
    </source>
</evidence>
<dbReference type="SUPFAM" id="SSF55797">
    <property type="entry name" value="PR-1-like"/>
    <property type="match status" value="1"/>
</dbReference>
<dbReference type="PANTHER" id="PTHR31157">
    <property type="entry name" value="SCP DOMAIN-CONTAINING PROTEIN"/>
    <property type="match status" value="1"/>
</dbReference>
<dbReference type="GO" id="GO:0006352">
    <property type="term" value="P:DNA-templated transcription initiation"/>
    <property type="evidence" value="ECO:0007669"/>
    <property type="project" value="InterPro"/>
</dbReference>
<feature type="compositionally biased region" description="Basic and acidic residues" evidence="2">
    <location>
        <begin position="364"/>
        <end position="381"/>
    </location>
</feature>
<dbReference type="GO" id="GO:0016987">
    <property type="term" value="F:sigma factor activity"/>
    <property type="evidence" value="ECO:0007669"/>
    <property type="project" value="UniProtKB-KW"/>
</dbReference>
<keyword evidence="1" id="KW-0731">Sigma factor</keyword>
<evidence type="ECO:0000313" key="6">
    <source>
        <dbReference type="EMBL" id="SDC79519.1"/>
    </source>
</evidence>
<feature type="compositionally biased region" description="Low complexity" evidence="2">
    <location>
        <begin position="454"/>
        <end position="473"/>
    </location>
</feature>
<feature type="compositionally biased region" description="Low complexity" evidence="2">
    <location>
        <begin position="506"/>
        <end position="521"/>
    </location>
</feature>
<feature type="domain" description="RNA polymerase sigma-70 region 2" evidence="5">
    <location>
        <begin position="26"/>
        <end position="92"/>
    </location>
</feature>
<dbReference type="Gene3D" id="3.40.33.10">
    <property type="entry name" value="CAP"/>
    <property type="match status" value="1"/>
</dbReference>
<proteinExistence type="inferred from homology"/>
<dbReference type="GO" id="GO:0003677">
    <property type="term" value="F:DNA binding"/>
    <property type="evidence" value="ECO:0007669"/>
    <property type="project" value="UniProtKB-KW"/>
</dbReference>
<gene>
    <name evidence="6" type="ORF">SAMN05216505_103599</name>
</gene>
<keyword evidence="3" id="KW-0812">Transmembrane</keyword>
<name>A0A1G6PHG8_9ACTN</name>
<keyword evidence="3" id="KW-1133">Transmembrane helix</keyword>
<dbReference type="NCBIfam" id="TIGR02937">
    <property type="entry name" value="sigma70-ECF"/>
    <property type="match status" value="1"/>
</dbReference>
<dbReference type="RefSeq" id="WP_425315396.1">
    <property type="nucleotide sequence ID" value="NZ_FMZK01000003.1"/>
</dbReference>
<feature type="compositionally biased region" description="Basic and acidic residues" evidence="2">
    <location>
        <begin position="311"/>
        <end position="320"/>
    </location>
</feature>
<evidence type="ECO:0000313" key="7">
    <source>
        <dbReference type="Proteomes" id="UP000182100"/>
    </source>
</evidence>
<keyword evidence="1" id="KW-0238">DNA-binding</keyword>
<dbReference type="Proteomes" id="UP000182100">
    <property type="component" value="Unassembled WGS sequence"/>
</dbReference>
<dbReference type="InterPro" id="IPR014044">
    <property type="entry name" value="CAP_dom"/>
</dbReference>
<dbReference type="EMBL" id="FMZK01000003">
    <property type="protein sequence ID" value="SDC79519.1"/>
    <property type="molecule type" value="Genomic_DNA"/>
</dbReference>
<evidence type="ECO:0000259" key="5">
    <source>
        <dbReference type="Pfam" id="PF04542"/>
    </source>
</evidence>
<dbReference type="InterPro" id="IPR000838">
    <property type="entry name" value="RNA_pol_sigma70_ECF_CS"/>
</dbReference>
<protein>
    <recommendedName>
        <fullName evidence="1">RNA polymerase sigma factor</fullName>
    </recommendedName>
</protein>
<feature type="transmembrane region" description="Helical" evidence="3">
    <location>
        <begin position="247"/>
        <end position="267"/>
    </location>
</feature>
<keyword evidence="1" id="KW-0805">Transcription regulation</keyword>
<evidence type="ECO:0000256" key="2">
    <source>
        <dbReference type="SAM" id="MobiDB-lite"/>
    </source>
</evidence>
<dbReference type="Pfam" id="PF04542">
    <property type="entry name" value="Sigma70_r2"/>
    <property type="match status" value="1"/>
</dbReference>
<dbReference type="InterPro" id="IPR007627">
    <property type="entry name" value="RNA_pol_sigma70_r2"/>
</dbReference>
<comment type="similarity">
    <text evidence="1">Belongs to the sigma-70 factor family. ECF subfamily.</text>
</comment>
<dbReference type="Gene3D" id="1.10.1740.10">
    <property type="match status" value="1"/>
</dbReference>
<dbReference type="InterPro" id="IPR014284">
    <property type="entry name" value="RNA_pol_sigma-70_dom"/>
</dbReference>
<feature type="compositionally biased region" description="Low complexity" evidence="2">
    <location>
        <begin position="287"/>
        <end position="304"/>
    </location>
</feature>
<feature type="region of interest" description="Disordered" evidence="2">
    <location>
        <begin position="429"/>
        <end position="527"/>
    </location>
</feature>